<dbReference type="PANTHER" id="PTHR30352">
    <property type="entry name" value="PYRUVATE FORMATE-LYASE-ACTIVATING ENZYME"/>
    <property type="match status" value="1"/>
</dbReference>
<reference evidence="8" key="1">
    <citation type="journal article" date="2020" name="mSystems">
        <title>Genome- and Community-Level Interaction Insights into Carbon Utilization and Element Cycling Functions of Hydrothermarchaeota in Hydrothermal Sediment.</title>
        <authorList>
            <person name="Zhou Z."/>
            <person name="Liu Y."/>
            <person name="Xu W."/>
            <person name="Pan J."/>
            <person name="Luo Z.H."/>
            <person name="Li M."/>
        </authorList>
    </citation>
    <scope>NUCLEOTIDE SEQUENCE</scope>
    <source>
        <strain evidence="8">HyVt-388</strain>
    </source>
</reference>
<keyword evidence="1" id="KW-0004">4Fe-4S</keyword>
<dbReference type="InterPro" id="IPR058240">
    <property type="entry name" value="rSAM_sf"/>
</dbReference>
<keyword evidence="2 6" id="KW-0949">S-adenosyl-L-methionine</keyword>
<dbReference type="SFLD" id="SFLDS00029">
    <property type="entry name" value="Radical_SAM"/>
    <property type="match status" value="1"/>
</dbReference>
<dbReference type="PANTHER" id="PTHR30352:SF5">
    <property type="entry name" value="PYRUVATE FORMATE-LYASE 1-ACTIVATING ENZYME"/>
    <property type="match status" value="1"/>
</dbReference>
<keyword evidence="4 6" id="KW-0408">Iron</keyword>
<dbReference type="GO" id="GO:0046872">
    <property type="term" value="F:metal ion binding"/>
    <property type="evidence" value="ECO:0007669"/>
    <property type="project" value="UniProtKB-KW"/>
</dbReference>
<evidence type="ECO:0000256" key="6">
    <source>
        <dbReference type="PIRSR" id="PIRSR004869-50"/>
    </source>
</evidence>
<dbReference type="CDD" id="cd01335">
    <property type="entry name" value="Radical_SAM"/>
    <property type="match status" value="1"/>
</dbReference>
<dbReference type="NCBIfam" id="TIGR04337">
    <property type="entry name" value="AmmeMemoSam_rS"/>
    <property type="match status" value="1"/>
</dbReference>
<dbReference type="InterPro" id="IPR034457">
    <property type="entry name" value="Organic_radical-activating"/>
</dbReference>
<dbReference type="SFLD" id="SFLDG01101">
    <property type="entry name" value="Uncharacterised_Radical_SAM_Su"/>
    <property type="match status" value="1"/>
</dbReference>
<keyword evidence="5 6" id="KW-0411">Iron-sulfur</keyword>
<evidence type="ECO:0000256" key="4">
    <source>
        <dbReference type="ARBA" id="ARBA00023004"/>
    </source>
</evidence>
<dbReference type="InterPro" id="IPR027596">
    <property type="entry name" value="AmmeMemoSam_rS"/>
</dbReference>
<proteinExistence type="predicted"/>
<feature type="binding site" evidence="6">
    <location>
        <position position="78"/>
    </location>
    <ligand>
        <name>[4Fe-4S] cluster</name>
        <dbReference type="ChEBI" id="CHEBI:49883"/>
        <note>4Fe-4S-S-AdoMet</note>
    </ligand>
</feature>
<dbReference type="InterPro" id="IPR016431">
    <property type="entry name" value="Pyrv-formate_lyase-activ_prd"/>
</dbReference>
<dbReference type="GO" id="GO:0051539">
    <property type="term" value="F:4 iron, 4 sulfur cluster binding"/>
    <property type="evidence" value="ECO:0007669"/>
    <property type="project" value="UniProtKB-KW"/>
</dbReference>
<feature type="binding site" evidence="6">
    <location>
        <position position="85"/>
    </location>
    <ligand>
        <name>[4Fe-4S] cluster</name>
        <dbReference type="ChEBI" id="CHEBI:49883"/>
        <note>4Fe-4S-S-AdoMet</note>
    </ligand>
</feature>
<dbReference type="PROSITE" id="PS51918">
    <property type="entry name" value="RADICAL_SAM"/>
    <property type="match status" value="1"/>
</dbReference>
<evidence type="ECO:0000256" key="5">
    <source>
        <dbReference type="ARBA" id="ARBA00023014"/>
    </source>
</evidence>
<dbReference type="EMBL" id="DRIG01000101">
    <property type="protein sequence ID" value="HEC79428.1"/>
    <property type="molecule type" value="Genomic_DNA"/>
</dbReference>
<protein>
    <submittedName>
        <fullName evidence="8">AmmeMemoRadiSam system radical SAM enzyme</fullName>
    </submittedName>
</protein>
<evidence type="ECO:0000256" key="3">
    <source>
        <dbReference type="ARBA" id="ARBA00022723"/>
    </source>
</evidence>
<gene>
    <name evidence="8" type="primary">amrS</name>
    <name evidence="8" type="ORF">ENI34_09885</name>
</gene>
<dbReference type="Gene3D" id="3.20.20.70">
    <property type="entry name" value="Aldolase class I"/>
    <property type="match status" value="1"/>
</dbReference>
<dbReference type="PIRSF" id="PIRSF004869">
    <property type="entry name" value="PflX_prd"/>
    <property type="match status" value="1"/>
</dbReference>
<evidence type="ECO:0000313" key="9">
    <source>
        <dbReference type="Proteomes" id="UP000885826"/>
    </source>
</evidence>
<dbReference type="SUPFAM" id="SSF102114">
    <property type="entry name" value="Radical SAM enzymes"/>
    <property type="match status" value="1"/>
</dbReference>
<sequence>MYYKKLPKNKVKCLLCPRGCIVGKGKKGFCRVRENRKGKYYTLVHSNPCAVHIDPIEKKPLFHFLPGTAALSIATAGCNFTCKNCQNWDISQAYPENTFNILLSPDKIVELALENNAPTIAYTYTEPTVFFEYMFDTCRRARKKNVRNIYHSNGYINQEPLLDLIPYLDAANIDLKAYSNAFYQGITGGTLSPVLKTLKTLKSKGVWLEITNLVIPSKNDDASLIKELCLWVKEELGDDVPLHFSRFYPQYKLQNLPPTPVSTLKKAADIARNVGIHYVYIGNVPGIPEESTYCPHCNKVVIERIGYEIKSINIKKGKCGFCGTTIPGVWK</sequence>
<comment type="cofactor">
    <cofactor evidence="6">
        <name>[4Fe-4S] cluster</name>
        <dbReference type="ChEBI" id="CHEBI:49883"/>
    </cofactor>
    <text evidence="6">Binds 1 [4Fe-4S] cluster. The cluster is coordinated with 3 cysteines and an exchangeable S-adenosyl-L-methionine.</text>
</comment>
<accession>A0A9C9ENI8</accession>
<feature type="domain" description="Radical SAM core" evidence="7">
    <location>
        <begin position="63"/>
        <end position="283"/>
    </location>
</feature>
<organism evidence="8 9">
    <name type="scientific">candidate division WOR-3 bacterium</name>
    <dbReference type="NCBI Taxonomy" id="2052148"/>
    <lineage>
        <taxon>Bacteria</taxon>
        <taxon>Bacteria division WOR-3</taxon>
    </lineage>
</organism>
<evidence type="ECO:0000259" key="7">
    <source>
        <dbReference type="PROSITE" id="PS51918"/>
    </source>
</evidence>
<name>A0A9C9ENI8_UNCW3</name>
<feature type="binding site" evidence="6">
    <location>
        <position position="82"/>
    </location>
    <ligand>
        <name>[4Fe-4S] cluster</name>
        <dbReference type="ChEBI" id="CHEBI:49883"/>
        <note>4Fe-4S-S-AdoMet</note>
    </ligand>
</feature>
<comment type="caution">
    <text evidence="8">The sequence shown here is derived from an EMBL/GenBank/DDBJ whole genome shotgun (WGS) entry which is preliminary data.</text>
</comment>
<dbReference type="InterPro" id="IPR013785">
    <property type="entry name" value="Aldolase_TIM"/>
</dbReference>
<dbReference type="Proteomes" id="UP000885826">
    <property type="component" value="Unassembled WGS sequence"/>
</dbReference>
<keyword evidence="3 6" id="KW-0479">Metal-binding</keyword>
<dbReference type="InterPro" id="IPR007197">
    <property type="entry name" value="rSAM"/>
</dbReference>
<dbReference type="AlphaFoldDB" id="A0A9C9ENI8"/>
<evidence type="ECO:0000313" key="8">
    <source>
        <dbReference type="EMBL" id="HEC79428.1"/>
    </source>
</evidence>
<evidence type="ECO:0000256" key="2">
    <source>
        <dbReference type="ARBA" id="ARBA00022691"/>
    </source>
</evidence>
<dbReference type="Pfam" id="PF04055">
    <property type="entry name" value="Radical_SAM"/>
    <property type="match status" value="1"/>
</dbReference>
<dbReference type="GO" id="GO:0003824">
    <property type="term" value="F:catalytic activity"/>
    <property type="evidence" value="ECO:0007669"/>
    <property type="project" value="InterPro"/>
</dbReference>
<evidence type="ECO:0000256" key="1">
    <source>
        <dbReference type="ARBA" id="ARBA00022485"/>
    </source>
</evidence>